<proteinExistence type="predicted"/>
<name>A0AA97F8F1_9SPHN</name>
<dbReference type="EMBL" id="CP136594">
    <property type="protein sequence ID" value="WOE76349.1"/>
    <property type="molecule type" value="Genomic_DNA"/>
</dbReference>
<dbReference type="RefSeq" id="WP_317084002.1">
    <property type="nucleotide sequence ID" value="NZ_CP136594.1"/>
</dbReference>
<keyword evidence="3" id="KW-1185">Reference proteome</keyword>
<keyword evidence="1" id="KW-0472">Membrane</keyword>
<sequence length="58" mass="6695">MIDRIKSLAFEVFLQLIDGWVMVMFILAALWLLGIEITFGSVAFMLAFTAYTKHRQAR</sequence>
<gene>
    <name evidence="2" type="ORF">RB602_06450</name>
</gene>
<dbReference type="AlphaFoldDB" id="A0AA97F8F1"/>
<accession>A0AA97F8F1</accession>
<reference evidence="2 3" key="1">
    <citation type="submission" date="2023-10" db="EMBL/GenBank/DDBJ databases">
        <title>Complete genome sequence of a Sphingomonadaceae bacterium.</title>
        <authorList>
            <person name="Yan C."/>
        </authorList>
    </citation>
    <scope>NUCLEOTIDE SEQUENCE [LARGE SCALE GENOMIC DNA]</scope>
    <source>
        <strain evidence="2 3">SCSIO 66989</strain>
    </source>
</reference>
<evidence type="ECO:0000313" key="3">
    <source>
        <dbReference type="Proteomes" id="UP001302429"/>
    </source>
</evidence>
<evidence type="ECO:0000256" key="1">
    <source>
        <dbReference type="SAM" id="Phobius"/>
    </source>
</evidence>
<feature type="transmembrane region" description="Helical" evidence="1">
    <location>
        <begin position="20"/>
        <end position="48"/>
    </location>
</feature>
<dbReference type="KEGG" id="acoa:RB602_06450"/>
<protein>
    <submittedName>
        <fullName evidence="2">Uncharacterized protein</fullName>
    </submittedName>
</protein>
<evidence type="ECO:0000313" key="2">
    <source>
        <dbReference type="EMBL" id="WOE76349.1"/>
    </source>
</evidence>
<keyword evidence="1" id="KW-1133">Transmembrane helix</keyword>
<organism evidence="2 3">
    <name type="scientific">Alterisphingorhabdus coralli</name>
    <dbReference type="NCBI Taxonomy" id="3071408"/>
    <lineage>
        <taxon>Bacteria</taxon>
        <taxon>Pseudomonadati</taxon>
        <taxon>Pseudomonadota</taxon>
        <taxon>Alphaproteobacteria</taxon>
        <taxon>Sphingomonadales</taxon>
        <taxon>Sphingomonadaceae</taxon>
        <taxon>Alterisphingorhabdus (ex Yan et al. 2024)</taxon>
    </lineage>
</organism>
<dbReference type="Proteomes" id="UP001302429">
    <property type="component" value="Chromosome"/>
</dbReference>
<keyword evidence="1" id="KW-0812">Transmembrane</keyword>